<dbReference type="InterPro" id="IPR025055">
    <property type="entry name" value="Ena_core"/>
</dbReference>
<protein>
    <recommendedName>
        <fullName evidence="1">Endospore appendages core domain-containing protein</fullName>
    </recommendedName>
</protein>
<sequence length="116" mass="12333">MCSTNGSANNCCCCPSPTVIQEKICGNLNGPLLNYTAWEGPEVNDYIQGTFEIFNAGPEDITAQILDSLGATVGTIDVPPGNSVAVSVNNPNTFNVQVPEGTRGKFCITLYKRLFA</sequence>
<evidence type="ECO:0000259" key="1">
    <source>
        <dbReference type="Pfam" id="PF13157"/>
    </source>
</evidence>
<reference evidence="2 3" key="1">
    <citation type="submission" date="2021-01" db="EMBL/GenBank/DDBJ databases">
        <title>Genomic Encyclopedia of Type Strains, Phase IV (KMG-IV): sequencing the most valuable type-strain genomes for metagenomic binning, comparative biology and taxonomic classification.</title>
        <authorList>
            <person name="Goeker M."/>
        </authorList>
    </citation>
    <scope>NUCLEOTIDE SEQUENCE [LARGE SCALE GENOMIC DNA]</scope>
    <source>
        <strain evidence="2 3">DSM 25879</strain>
    </source>
</reference>
<evidence type="ECO:0000313" key="3">
    <source>
        <dbReference type="Proteomes" id="UP000737402"/>
    </source>
</evidence>
<name>A0ABS2NVV5_9BACI</name>
<dbReference type="Pfam" id="PF13157">
    <property type="entry name" value="Enas"/>
    <property type="match status" value="1"/>
</dbReference>
<gene>
    <name evidence="2" type="ORF">JOC95_000584</name>
</gene>
<keyword evidence="3" id="KW-1185">Reference proteome</keyword>
<organism evidence="2 3">
    <name type="scientific">Sutcliffiella tianshenii</name>
    <dbReference type="NCBI Taxonomy" id="1463404"/>
    <lineage>
        <taxon>Bacteria</taxon>
        <taxon>Bacillati</taxon>
        <taxon>Bacillota</taxon>
        <taxon>Bacilli</taxon>
        <taxon>Bacillales</taxon>
        <taxon>Bacillaceae</taxon>
        <taxon>Sutcliffiella</taxon>
    </lineage>
</organism>
<dbReference type="RefSeq" id="WP_204413172.1">
    <property type="nucleotide sequence ID" value="NZ_JAFBED010000001.1"/>
</dbReference>
<proteinExistence type="predicted"/>
<feature type="domain" description="Endospore appendages core" evidence="1">
    <location>
        <begin position="12"/>
        <end position="111"/>
    </location>
</feature>
<evidence type="ECO:0000313" key="2">
    <source>
        <dbReference type="EMBL" id="MBM7618742.1"/>
    </source>
</evidence>
<dbReference type="EMBL" id="JAFBED010000001">
    <property type="protein sequence ID" value="MBM7618742.1"/>
    <property type="molecule type" value="Genomic_DNA"/>
</dbReference>
<accession>A0ABS2NVV5</accession>
<comment type="caution">
    <text evidence="2">The sequence shown here is derived from an EMBL/GenBank/DDBJ whole genome shotgun (WGS) entry which is preliminary data.</text>
</comment>
<dbReference type="Proteomes" id="UP000737402">
    <property type="component" value="Unassembled WGS sequence"/>
</dbReference>